<dbReference type="Gene3D" id="3.40.30.10">
    <property type="entry name" value="Glutaredoxin"/>
    <property type="match status" value="1"/>
</dbReference>
<dbReference type="SUPFAM" id="SSF52833">
    <property type="entry name" value="Thioredoxin-like"/>
    <property type="match status" value="1"/>
</dbReference>
<reference evidence="15" key="1">
    <citation type="journal article" date="2019" name="Int. J. Syst. Evol. Microbiol.">
        <title>The Global Catalogue of Microorganisms (GCM) 10K type strain sequencing project: providing services to taxonomists for standard genome sequencing and annotation.</title>
        <authorList>
            <consortium name="The Broad Institute Genomics Platform"/>
            <consortium name="The Broad Institute Genome Sequencing Center for Infectious Disease"/>
            <person name="Wu L."/>
            <person name="Ma J."/>
        </authorList>
    </citation>
    <scope>NUCLEOTIDE SEQUENCE [LARGE SCALE GENOMIC DNA]</scope>
    <source>
        <strain evidence="15">CCUG 58938</strain>
    </source>
</reference>
<sequence length="191" mass="21403">MAALEIGSKAPDFTVNDQDGKSVKLSDFKGRKVVLYFYPKDMTPGCTAEACDLRDNYTLLQKRGYEVLGVSTDSEKLHKKFIAQEKLPFRLLADTDKKLHELYGTWVEKSMYGRKYMGTARITFIIDENGIIEDIVSKVDTKNHTSQILKDIPAVKTPAKKAVSKTTKKTVKAVAKKAVAKTQAKVARKKK</sequence>
<evidence type="ECO:0000256" key="7">
    <source>
        <dbReference type="ARBA" id="ARBA00023157"/>
    </source>
</evidence>
<evidence type="ECO:0000256" key="11">
    <source>
        <dbReference type="ARBA" id="ARBA00042639"/>
    </source>
</evidence>
<evidence type="ECO:0000313" key="14">
    <source>
        <dbReference type="EMBL" id="MFD0998073.1"/>
    </source>
</evidence>
<keyword evidence="7" id="KW-1015">Disulfide bond</keyword>
<comment type="function">
    <text evidence="1">Thiol-specific peroxidase that catalyzes the reduction of hydrogen peroxide and organic hydroperoxides to water and alcohols, respectively. Plays a role in cell protection against oxidative stress by detoxifying peroxides and as sensor of hydrogen peroxide-mediated signaling events.</text>
</comment>
<dbReference type="InterPro" id="IPR024706">
    <property type="entry name" value="Peroxiredoxin_AhpC-typ"/>
</dbReference>
<keyword evidence="15" id="KW-1185">Reference proteome</keyword>
<feature type="domain" description="Thioredoxin" evidence="13">
    <location>
        <begin position="4"/>
        <end position="157"/>
    </location>
</feature>
<evidence type="ECO:0000256" key="9">
    <source>
        <dbReference type="ARBA" id="ARBA00032824"/>
    </source>
</evidence>
<dbReference type="InterPro" id="IPR013766">
    <property type="entry name" value="Thioredoxin_domain"/>
</dbReference>
<evidence type="ECO:0000256" key="6">
    <source>
        <dbReference type="ARBA" id="ARBA00023002"/>
    </source>
</evidence>
<dbReference type="InterPro" id="IPR036249">
    <property type="entry name" value="Thioredoxin-like_sf"/>
</dbReference>
<evidence type="ECO:0000313" key="15">
    <source>
        <dbReference type="Proteomes" id="UP001597112"/>
    </source>
</evidence>
<protein>
    <recommendedName>
        <fullName evidence="3">thioredoxin-dependent peroxiredoxin</fullName>
        <ecNumber evidence="3">1.11.1.24</ecNumber>
    </recommendedName>
    <alternativeName>
        <fullName evidence="9">Thioredoxin peroxidase</fullName>
    </alternativeName>
    <alternativeName>
        <fullName evidence="11">Thioredoxin-dependent peroxiredoxin Bcp</fullName>
    </alternativeName>
</protein>
<gene>
    <name evidence="14" type="primary">bcp</name>
    <name evidence="14" type="ORF">ACFQ21_02105</name>
</gene>
<dbReference type="Proteomes" id="UP001597112">
    <property type="component" value="Unassembled WGS sequence"/>
</dbReference>
<dbReference type="InterPro" id="IPR050924">
    <property type="entry name" value="Peroxiredoxin_BCP/PrxQ"/>
</dbReference>
<comment type="subunit">
    <text evidence="2">Monomer.</text>
</comment>
<evidence type="ECO:0000256" key="2">
    <source>
        <dbReference type="ARBA" id="ARBA00011245"/>
    </source>
</evidence>
<comment type="similarity">
    <text evidence="10">Belongs to the peroxiredoxin family. BCP/PrxQ subfamily.</text>
</comment>
<dbReference type="CDD" id="cd03017">
    <property type="entry name" value="PRX_BCP"/>
    <property type="match status" value="1"/>
</dbReference>
<keyword evidence="5" id="KW-0049">Antioxidant</keyword>
<evidence type="ECO:0000256" key="10">
    <source>
        <dbReference type="ARBA" id="ARBA00038489"/>
    </source>
</evidence>
<keyword evidence="4 14" id="KW-0575">Peroxidase</keyword>
<dbReference type="InterPro" id="IPR000866">
    <property type="entry name" value="AhpC/TSA"/>
</dbReference>
<dbReference type="PIRSF" id="PIRSF000239">
    <property type="entry name" value="AHPC"/>
    <property type="match status" value="1"/>
</dbReference>
<dbReference type="NCBIfam" id="NF006960">
    <property type="entry name" value="PRK09437.1"/>
    <property type="match status" value="1"/>
</dbReference>
<accession>A0ABW3JVS7</accession>
<evidence type="ECO:0000256" key="8">
    <source>
        <dbReference type="ARBA" id="ARBA00023284"/>
    </source>
</evidence>
<keyword evidence="8" id="KW-0676">Redox-active center</keyword>
<comment type="catalytic activity">
    <reaction evidence="12">
        <text>a hydroperoxide + [thioredoxin]-dithiol = an alcohol + [thioredoxin]-disulfide + H2O</text>
        <dbReference type="Rhea" id="RHEA:62620"/>
        <dbReference type="Rhea" id="RHEA-COMP:10698"/>
        <dbReference type="Rhea" id="RHEA-COMP:10700"/>
        <dbReference type="ChEBI" id="CHEBI:15377"/>
        <dbReference type="ChEBI" id="CHEBI:29950"/>
        <dbReference type="ChEBI" id="CHEBI:30879"/>
        <dbReference type="ChEBI" id="CHEBI:35924"/>
        <dbReference type="ChEBI" id="CHEBI:50058"/>
        <dbReference type="EC" id="1.11.1.24"/>
    </reaction>
</comment>
<organism evidence="14 15">
    <name type="scientific">Ohtaekwangia kribbensis</name>
    <dbReference type="NCBI Taxonomy" id="688913"/>
    <lineage>
        <taxon>Bacteria</taxon>
        <taxon>Pseudomonadati</taxon>
        <taxon>Bacteroidota</taxon>
        <taxon>Cytophagia</taxon>
        <taxon>Cytophagales</taxon>
        <taxon>Fulvivirgaceae</taxon>
        <taxon>Ohtaekwangia</taxon>
    </lineage>
</organism>
<evidence type="ECO:0000256" key="1">
    <source>
        <dbReference type="ARBA" id="ARBA00003330"/>
    </source>
</evidence>
<evidence type="ECO:0000256" key="3">
    <source>
        <dbReference type="ARBA" id="ARBA00013017"/>
    </source>
</evidence>
<name>A0ABW3JVS7_9BACT</name>
<dbReference type="EC" id="1.11.1.24" evidence="3"/>
<dbReference type="PROSITE" id="PS51352">
    <property type="entry name" value="THIOREDOXIN_2"/>
    <property type="match status" value="1"/>
</dbReference>
<evidence type="ECO:0000256" key="4">
    <source>
        <dbReference type="ARBA" id="ARBA00022559"/>
    </source>
</evidence>
<keyword evidence="6 14" id="KW-0560">Oxidoreductase</keyword>
<dbReference type="EMBL" id="JBHTKA010000001">
    <property type="protein sequence ID" value="MFD0998073.1"/>
    <property type="molecule type" value="Genomic_DNA"/>
</dbReference>
<evidence type="ECO:0000256" key="5">
    <source>
        <dbReference type="ARBA" id="ARBA00022862"/>
    </source>
</evidence>
<evidence type="ECO:0000256" key="12">
    <source>
        <dbReference type="ARBA" id="ARBA00049091"/>
    </source>
</evidence>
<dbReference type="Pfam" id="PF00578">
    <property type="entry name" value="AhpC-TSA"/>
    <property type="match status" value="1"/>
</dbReference>
<dbReference type="RefSeq" id="WP_377574142.1">
    <property type="nucleotide sequence ID" value="NZ_JBHTKA010000001.1"/>
</dbReference>
<dbReference type="GO" id="GO:0140824">
    <property type="term" value="F:thioredoxin-dependent peroxiredoxin activity"/>
    <property type="evidence" value="ECO:0007669"/>
    <property type="project" value="UniProtKB-EC"/>
</dbReference>
<comment type="caution">
    <text evidence="14">The sequence shown here is derived from an EMBL/GenBank/DDBJ whole genome shotgun (WGS) entry which is preliminary data.</text>
</comment>
<proteinExistence type="inferred from homology"/>
<dbReference type="PANTHER" id="PTHR42801">
    <property type="entry name" value="THIOREDOXIN-DEPENDENT PEROXIDE REDUCTASE"/>
    <property type="match status" value="1"/>
</dbReference>
<evidence type="ECO:0000259" key="13">
    <source>
        <dbReference type="PROSITE" id="PS51352"/>
    </source>
</evidence>
<dbReference type="PANTHER" id="PTHR42801:SF4">
    <property type="entry name" value="AHPC_TSA FAMILY PROTEIN"/>
    <property type="match status" value="1"/>
</dbReference>